<gene>
    <name evidence="1" type="ORF">MAIT1_02078</name>
</gene>
<accession>A0A1Y2K4S7</accession>
<keyword evidence="2" id="KW-1185">Reference proteome</keyword>
<sequence length="260" mass="28602">MARPLGEMSRKRLMRLMARLTGAQGGGRYERVCDMASASGQEAIASLLPESAGLAALGSRHDRALWVYLNEPALFRRAEQTLLMEMARYGQFWRGYAAPQGVDVEANALGRMGFESRVGRLFENGDAYLELYGRRAGEEGDWVTQAALYRSSGNGAERAPVLEAVILYDARSGMLEIIAMAPPRAEVIAALFAETLLNAKRALAPLWRQQGIRDGAWVAPAHRAFPVRGAMGWCDEEGWRPVDTPAARAANEARWRALAH</sequence>
<organism evidence="1 2">
    <name type="scientific">Magnetofaba australis IT-1</name>
    <dbReference type="NCBI Taxonomy" id="1434232"/>
    <lineage>
        <taxon>Bacteria</taxon>
        <taxon>Pseudomonadati</taxon>
        <taxon>Pseudomonadota</taxon>
        <taxon>Magnetococcia</taxon>
        <taxon>Magnetococcales</taxon>
        <taxon>Magnetococcaceae</taxon>
        <taxon>Magnetofaba</taxon>
    </lineage>
</organism>
<name>A0A1Y2K4S7_9PROT</name>
<proteinExistence type="predicted"/>
<dbReference type="STRING" id="1434232.MAIT1_02078"/>
<dbReference type="Proteomes" id="UP000194003">
    <property type="component" value="Unassembled WGS sequence"/>
</dbReference>
<evidence type="ECO:0000313" key="2">
    <source>
        <dbReference type="Proteomes" id="UP000194003"/>
    </source>
</evidence>
<reference evidence="1 2" key="1">
    <citation type="journal article" date="2016" name="BMC Genomics">
        <title>Combined genomic and structural analyses of a cultured magnetotactic bacterium reveals its niche adaptation to a dynamic environment.</title>
        <authorList>
            <person name="Araujo A.C."/>
            <person name="Morillo V."/>
            <person name="Cypriano J."/>
            <person name="Teixeira L.C."/>
            <person name="Leao P."/>
            <person name="Lyra S."/>
            <person name="Almeida L.G."/>
            <person name="Bazylinski D.A."/>
            <person name="Vasconcellos A.T."/>
            <person name="Abreu F."/>
            <person name="Lins U."/>
        </authorList>
    </citation>
    <scope>NUCLEOTIDE SEQUENCE [LARGE SCALE GENOMIC DNA]</scope>
    <source>
        <strain evidence="1 2">IT-1</strain>
    </source>
</reference>
<protein>
    <submittedName>
        <fullName evidence="1">Uncharacterized protein</fullName>
    </submittedName>
</protein>
<dbReference type="AlphaFoldDB" id="A0A1Y2K4S7"/>
<comment type="caution">
    <text evidence="1">The sequence shown here is derived from an EMBL/GenBank/DDBJ whole genome shotgun (WGS) entry which is preliminary data.</text>
</comment>
<evidence type="ECO:0000313" key="1">
    <source>
        <dbReference type="EMBL" id="OSM02005.1"/>
    </source>
</evidence>
<dbReference type="EMBL" id="LVJN01000020">
    <property type="protein sequence ID" value="OSM02005.1"/>
    <property type="molecule type" value="Genomic_DNA"/>
</dbReference>